<reference evidence="10" key="1">
    <citation type="submission" date="2016-04" db="EMBL/GenBank/DDBJ databases">
        <title>Cephalotus genome sequencing.</title>
        <authorList>
            <person name="Fukushima K."/>
            <person name="Hasebe M."/>
            <person name="Fang X."/>
        </authorList>
    </citation>
    <scope>NUCLEOTIDE SEQUENCE [LARGE SCALE GENOMIC DNA]</scope>
    <source>
        <strain evidence="10">cv. St1</strain>
    </source>
</reference>
<dbReference type="STRING" id="3775.A0A1Q3AMW6"/>
<dbReference type="PROSITE" id="PS50176">
    <property type="entry name" value="ARM_REPEAT"/>
    <property type="match status" value="1"/>
</dbReference>
<feature type="repeat" description="ARM" evidence="5">
    <location>
        <begin position="1309"/>
        <end position="1356"/>
    </location>
</feature>
<feature type="transmembrane region" description="Helical" evidence="7">
    <location>
        <begin position="1017"/>
        <end position="1039"/>
    </location>
</feature>
<dbReference type="Pfam" id="PF00307">
    <property type="entry name" value="CH"/>
    <property type="match status" value="1"/>
</dbReference>
<evidence type="ECO:0000256" key="7">
    <source>
        <dbReference type="SAM" id="Phobius"/>
    </source>
</evidence>
<name>A0A1Q3AMW6_CEPFO</name>
<evidence type="ECO:0000259" key="8">
    <source>
        <dbReference type="PROSITE" id="PS50021"/>
    </source>
</evidence>
<evidence type="ECO:0000256" key="5">
    <source>
        <dbReference type="PROSITE-ProRule" id="PRU00259"/>
    </source>
</evidence>
<dbReference type="GO" id="GO:0000278">
    <property type="term" value="P:mitotic cell cycle"/>
    <property type="evidence" value="ECO:0007669"/>
    <property type="project" value="TreeGrafter"/>
</dbReference>
<keyword evidence="3" id="KW-0677">Repeat</keyword>
<dbReference type="CDD" id="cd21223">
    <property type="entry name" value="CH_ASPM_rpt1"/>
    <property type="match status" value="1"/>
</dbReference>
<keyword evidence="2" id="KW-0963">Cytoplasm</keyword>
<dbReference type="InterPro" id="IPR027417">
    <property type="entry name" value="P-loop_NTPase"/>
</dbReference>
<feature type="region of interest" description="Disordered" evidence="6">
    <location>
        <begin position="1"/>
        <end position="73"/>
    </location>
</feature>
<evidence type="ECO:0000256" key="3">
    <source>
        <dbReference type="ARBA" id="ARBA00022737"/>
    </source>
</evidence>
<dbReference type="InParanoid" id="A0A1Q3AMW6"/>
<dbReference type="PROSITE" id="PS50021">
    <property type="entry name" value="CH"/>
    <property type="match status" value="1"/>
</dbReference>
<dbReference type="Gene3D" id="1.25.10.10">
    <property type="entry name" value="Leucine-rich Repeat Variant"/>
    <property type="match status" value="1"/>
</dbReference>
<feature type="compositionally biased region" description="Polar residues" evidence="6">
    <location>
        <begin position="47"/>
        <end position="60"/>
    </location>
</feature>
<evidence type="ECO:0000256" key="4">
    <source>
        <dbReference type="ARBA" id="ARBA00022860"/>
    </source>
</evidence>
<dbReference type="GO" id="GO:0005737">
    <property type="term" value="C:cytoplasm"/>
    <property type="evidence" value="ECO:0007669"/>
    <property type="project" value="UniProtKB-SubCell"/>
</dbReference>
<organism evidence="9 10">
    <name type="scientific">Cephalotus follicularis</name>
    <name type="common">Albany pitcher plant</name>
    <dbReference type="NCBI Taxonomy" id="3775"/>
    <lineage>
        <taxon>Eukaryota</taxon>
        <taxon>Viridiplantae</taxon>
        <taxon>Streptophyta</taxon>
        <taxon>Embryophyta</taxon>
        <taxon>Tracheophyta</taxon>
        <taxon>Spermatophyta</taxon>
        <taxon>Magnoliopsida</taxon>
        <taxon>eudicotyledons</taxon>
        <taxon>Gunneridae</taxon>
        <taxon>Pentapetalae</taxon>
        <taxon>rosids</taxon>
        <taxon>fabids</taxon>
        <taxon>Oxalidales</taxon>
        <taxon>Cephalotaceae</taxon>
        <taxon>Cephalotus</taxon>
    </lineage>
</organism>
<accession>A0A1Q3AMW6</accession>
<dbReference type="OrthoDB" id="2148418at2759"/>
<keyword evidence="7" id="KW-0472">Membrane</keyword>
<dbReference type="InterPro" id="IPR000225">
    <property type="entry name" value="Armadillo"/>
</dbReference>
<dbReference type="InterPro" id="IPR016024">
    <property type="entry name" value="ARM-type_fold"/>
</dbReference>
<dbReference type="GO" id="GO:0000922">
    <property type="term" value="C:spindle pole"/>
    <property type="evidence" value="ECO:0007669"/>
    <property type="project" value="TreeGrafter"/>
</dbReference>
<dbReference type="GO" id="GO:0007051">
    <property type="term" value="P:spindle organization"/>
    <property type="evidence" value="ECO:0007669"/>
    <property type="project" value="TreeGrafter"/>
</dbReference>
<dbReference type="Pfam" id="PF00612">
    <property type="entry name" value="IQ"/>
    <property type="match status" value="6"/>
</dbReference>
<dbReference type="GO" id="GO:0051295">
    <property type="term" value="P:establishment of meiotic spindle localization"/>
    <property type="evidence" value="ECO:0007669"/>
    <property type="project" value="TreeGrafter"/>
</dbReference>
<dbReference type="SUPFAM" id="SSF48371">
    <property type="entry name" value="ARM repeat"/>
    <property type="match status" value="1"/>
</dbReference>
<dbReference type="PANTHER" id="PTHR22706:SF1">
    <property type="entry name" value="ASSEMBLY FACTOR FOR SPINDLE MICROTUBULES"/>
    <property type="match status" value="1"/>
</dbReference>
<proteinExistence type="predicted"/>
<dbReference type="InterPro" id="IPR051185">
    <property type="entry name" value="ASPM"/>
</dbReference>
<dbReference type="InterPro" id="IPR036872">
    <property type="entry name" value="CH_dom_sf"/>
</dbReference>
<gene>
    <name evidence="9" type="ORF">CFOL_v3_00572</name>
</gene>
<feature type="transmembrane region" description="Helical" evidence="7">
    <location>
        <begin position="981"/>
        <end position="1005"/>
    </location>
</feature>
<dbReference type="EMBL" id="BDDD01000012">
    <property type="protein sequence ID" value="GAV57034.1"/>
    <property type="molecule type" value="Genomic_DNA"/>
</dbReference>
<comment type="caution">
    <text evidence="9">The sequence shown here is derived from an EMBL/GenBank/DDBJ whole genome shotgun (WGS) entry which is preliminary data.</text>
</comment>
<sequence>MDGDEQPFPSPAPSPSLYQPTLLQSSLLNDISNFKTPKRPSKPHKLQTPNSSQFFTASKQTPRTSSSFRPRSTTAARRLKAFALEQTQSSRKAQIQKENSLKSLSKSLTVWLNFLFQDPRSCGCDSSIHGDHSHNPTVLGKRDGGGPRVGDGVGVDVTWRTPKRLRDLMWGGDADVEEAKGISRSMFGFLKGSLKEVCSFDDLLQRMRGYFSLSVCKEIFKVMTRVTKTIDEGRLKMRPHCPIVTDVGLKDKATRVLMCYNPIWLRIGLYVIFGGDSLLFNEDDVSSGEEITFLKMLFEKQLFSHAGLAKSYAYNKNVDGLYRPGYYEALGNVILKRILLLVLILDRAKTQTCLPLKFGIDGVDGGSPLLFAVQSSNKSSREVVNDLLSSDVMHGEGNLFAHLVILGYRVSYQQCSLIEYDFRVTDLFVDLQDGVRLCRAIQLLQHDPSILQKLVVPSDTHKKNLANCCIALQLLRQAGIMLCDEDGMTIEADDVANGDKELILSLLWNCFVHLQLPLLINKTTVIEEISKIRGFDVVCFRLDEVSLFYLLYLKCNMNSQDHSETKAEESIVSAAEYADAVHNFILSQKMAALPGNFPEVLQINDLLEHNGATSGRSVVILLAFLSAQLIGKKKMDQLNFHKLLGCNCQSPQRRHSNLEHLIGNSEPVIDKGEIDRHDTEDAARKFKAIQAWWRDLTDQNSEVVVKSSISSLQWSLTGKNSINIQRENASKIIQSHFRRLIGRRNFLKMVNAVCFLQVVVRAWLTAKQIFTLEFLSTDSVQWGRWMNLETFRRYLKFIADRHGFVKLRRSVLVIQRAARLWIAQRHQSRAIANHNASATDLVKSVIVIQKCIRGWTTRLRYNDRVAQIEEVSLICRKKDPTHLETKAAVKIQLAWNSFVVCKSIHNQNLAATKIQSHIRGWLLTRRFLNLKQAITKIQSYIRCRRCLRAFKQQNIATSAAITIQSHVRGWFARRFSWRLRCLIIVTQLCSAFLTLLGFFYFLAVLKYIIQDVCVTDLSVYFFSIAFVQYSFVCFIFSLYRKCHLHAFILFHWQSKHAKKKFSLIVFICFFCGNTLYLFLYLSSCLSFEFHCRGMLVRRDFFVRREAVIKIQSAVRCLRYLNAFRCHTHAATEIQSFIRGHITRLRLLGASSYRAAIPSRCNFQNSGGCFQSFELRIVLFLVLKLQRWWKGIMLLKLRMKSAIIVQCHVRGWIARRKESIQRHHIVMIQSYWKGYLVRKESKGQLLDLRLRVQRSAANVDDSMRIINRLLSALSELLSMRSVSGILHTCATLDGATEYSRICCEKLVAAGAIDTLLKLIRSVSRSIPDQEVRKHALSTLRNLARYPDLIEVLIDSHGSVEIVLQELLRNKEGFFIASEVLKNIASNDKGVEAIRKLPALLKRLHNLVEELKRKASIEKRNGRILVARENTERRLREAVELLKLTANS</sequence>
<dbReference type="SUPFAM" id="SSF47576">
    <property type="entry name" value="Calponin-homology domain, CH-domain"/>
    <property type="match status" value="1"/>
</dbReference>
<evidence type="ECO:0000313" key="10">
    <source>
        <dbReference type="Proteomes" id="UP000187406"/>
    </source>
</evidence>
<dbReference type="SMART" id="SM00185">
    <property type="entry name" value="ARM"/>
    <property type="match status" value="1"/>
</dbReference>
<dbReference type="GO" id="GO:0005516">
    <property type="term" value="F:calmodulin binding"/>
    <property type="evidence" value="ECO:0007669"/>
    <property type="project" value="UniProtKB-KW"/>
</dbReference>
<feature type="compositionally biased region" description="Basic residues" evidence="6">
    <location>
        <begin position="36"/>
        <end position="45"/>
    </location>
</feature>
<feature type="compositionally biased region" description="Low complexity" evidence="6">
    <location>
        <begin position="61"/>
        <end position="73"/>
    </location>
</feature>
<dbReference type="InterPro" id="IPR001715">
    <property type="entry name" value="CH_dom"/>
</dbReference>
<evidence type="ECO:0000256" key="1">
    <source>
        <dbReference type="ARBA" id="ARBA00004496"/>
    </source>
</evidence>
<evidence type="ECO:0000256" key="6">
    <source>
        <dbReference type="SAM" id="MobiDB-lite"/>
    </source>
</evidence>
<keyword evidence="7" id="KW-0812">Transmembrane</keyword>
<dbReference type="Proteomes" id="UP000187406">
    <property type="component" value="Unassembled WGS sequence"/>
</dbReference>
<dbReference type="PROSITE" id="PS50096">
    <property type="entry name" value="IQ"/>
    <property type="match status" value="6"/>
</dbReference>
<evidence type="ECO:0000313" key="9">
    <source>
        <dbReference type="EMBL" id="GAV57034.1"/>
    </source>
</evidence>
<dbReference type="InterPro" id="IPR000048">
    <property type="entry name" value="IQ_motif_EF-hand-BS"/>
</dbReference>
<evidence type="ECO:0000256" key="2">
    <source>
        <dbReference type="ARBA" id="ARBA00022490"/>
    </source>
</evidence>
<protein>
    <submittedName>
        <fullName evidence="9">CH domain-containing protein/Arm domain-containing protein/IQ domain-containing protein</fullName>
    </submittedName>
</protein>
<dbReference type="Gene3D" id="1.20.5.190">
    <property type="match status" value="5"/>
</dbReference>
<dbReference type="InterPro" id="IPR011989">
    <property type="entry name" value="ARM-like"/>
</dbReference>
<dbReference type="CDD" id="cd23767">
    <property type="entry name" value="IQCD"/>
    <property type="match status" value="1"/>
</dbReference>
<feature type="domain" description="Calponin-homology (CH)" evidence="8">
    <location>
        <begin position="393"/>
        <end position="515"/>
    </location>
</feature>
<dbReference type="PANTHER" id="PTHR22706">
    <property type="entry name" value="ASSEMBLY FACTOR FOR SPINDLE MICROTUBULES"/>
    <property type="match status" value="1"/>
</dbReference>
<dbReference type="FunCoup" id="A0A1Q3AMW6">
    <property type="interactions" value="293"/>
</dbReference>
<keyword evidence="7" id="KW-1133">Transmembrane helix</keyword>
<comment type="subcellular location">
    <subcellularLocation>
        <location evidence="1">Cytoplasm</location>
    </subcellularLocation>
</comment>
<feature type="compositionally biased region" description="Polar residues" evidence="6">
    <location>
        <begin position="16"/>
        <end position="35"/>
    </location>
</feature>
<keyword evidence="10" id="KW-1185">Reference proteome</keyword>
<dbReference type="Gene3D" id="1.10.418.10">
    <property type="entry name" value="Calponin-like domain"/>
    <property type="match status" value="1"/>
</dbReference>
<dbReference type="SMART" id="SM00015">
    <property type="entry name" value="IQ"/>
    <property type="match status" value="10"/>
</dbReference>
<keyword evidence="4" id="KW-0112">Calmodulin-binding</keyword>
<dbReference type="SUPFAM" id="SSF52540">
    <property type="entry name" value="P-loop containing nucleoside triphosphate hydrolases"/>
    <property type="match status" value="2"/>
</dbReference>
<feature type="transmembrane region" description="Helical" evidence="7">
    <location>
        <begin position="1060"/>
        <end position="1081"/>
    </location>
</feature>